<dbReference type="PIRSF" id="PIRSF026760">
    <property type="entry name" value="UCP026760"/>
    <property type="match status" value="1"/>
</dbReference>
<dbReference type="Gene3D" id="3.40.50.300">
    <property type="entry name" value="P-loop containing nucleotide triphosphate hydrolases"/>
    <property type="match status" value="1"/>
</dbReference>
<evidence type="ECO:0000259" key="2">
    <source>
        <dbReference type="Pfam" id="PF17396"/>
    </source>
</evidence>
<evidence type="ECO:0000313" key="4">
    <source>
        <dbReference type="Proteomes" id="UP001147700"/>
    </source>
</evidence>
<dbReference type="RefSeq" id="WP_202952194.1">
    <property type="nucleotide sequence ID" value="NZ_JAPCID010000005.1"/>
</dbReference>
<dbReference type="PANTHER" id="PTHR40690:SF1">
    <property type="entry name" value="DUF1611 DOMAIN-CONTAINING PROTEIN"/>
    <property type="match status" value="1"/>
</dbReference>
<dbReference type="Gene3D" id="3.40.50.720">
    <property type="entry name" value="NAD(P)-binding Rossmann-like Domain"/>
    <property type="match status" value="1"/>
</dbReference>
<dbReference type="InterPro" id="IPR035402">
    <property type="entry name" value="DgcN-like_N"/>
</dbReference>
<proteinExistence type="predicted"/>
<sequence length="343" mass="35308">MADRLALFTGGQFADSHAKTAHGILRYGSRDVICVVDSTSAGSTAEQVVPYARRPVPIVPSVTEAAQLGANVLVIGVAPFGGALTDEWRAALLEAVGLGMSLEAGLHTVLAEDPELSAAAGAAGVELRDLRAAPPGLSVPPAERPDATVVHTVGSDCAIGKMSVTLELDSAARARGMQSAFVATGQTGIAISGWGIAVDHVISDFVAGAASRLVHEGAQRAPLLFVEGQGALGHPAYSGVTLGLLHGCKPDILILCHRAGSTDIDDYPGVPIRPLPELVQIYEAATTWVDHPARVRAVAVNTRGLDDAAAQEELVRVTAETGLPASDPVRFGGDVLLDALELP</sequence>
<dbReference type="Pfam" id="PF17396">
    <property type="entry name" value="DUF1611_N"/>
    <property type="match status" value="1"/>
</dbReference>
<gene>
    <name evidence="3" type="ORF">OJ962_03700</name>
</gene>
<dbReference type="Proteomes" id="UP001147700">
    <property type="component" value="Unassembled WGS sequence"/>
</dbReference>
<dbReference type="PANTHER" id="PTHR40690">
    <property type="entry name" value="GLL3100 PROTEIN"/>
    <property type="match status" value="1"/>
</dbReference>
<protein>
    <submittedName>
        <fullName evidence="3">DUF1611 domain-containing protein</fullName>
    </submittedName>
</protein>
<reference evidence="3" key="1">
    <citation type="submission" date="2022-10" db="EMBL/GenBank/DDBJ databases">
        <title>The WGS of Solirubrobacter sp. CPCC 204708.</title>
        <authorList>
            <person name="Jiang Z."/>
        </authorList>
    </citation>
    <scope>NUCLEOTIDE SEQUENCE</scope>
    <source>
        <strain evidence="3">CPCC 204708</strain>
    </source>
</reference>
<dbReference type="InterPro" id="IPR011669">
    <property type="entry name" value="DgcN-like"/>
</dbReference>
<dbReference type="SUPFAM" id="SSF52540">
    <property type="entry name" value="P-loop containing nucleoside triphosphate hydrolases"/>
    <property type="match status" value="1"/>
</dbReference>
<organism evidence="3 4">
    <name type="scientific">Solirubrobacter deserti</name>
    <dbReference type="NCBI Taxonomy" id="2282478"/>
    <lineage>
        <taxon>Bacteria</taxon>
        <taxon>Bacillati</taxon>
        <taxon>Actinomycetota</taxon>
        <taxon>Thermoleophilia</taxon>
        <taxon>Solirubrobacterales</taxon>
        <taxon>Solirubrobacteraceae</taxon>
        <taxon>Solirubrobacter</taxon>
    </lineage>
</organism>
<dbReference type="EMBL" id="JAPCID010000005">
    <property type="protein sequence ID" value="MDA0136589.1"/>
    <property type="molecule type" value="Genomic_DNA"/>
</dbReference>
<evidence type="ECO:0000259" key="1">
    <source>
        <dbReference type="Pfam" id="PF07755"/>
    </source>
</evidence>
<name>A0ABT4RDH3_9ACTN</name>
<dbReference type="InterPro" id="IPR035086">
    <property type="entry name" value="DgcN-like_C"/>
</dbReference>
<feature type="domain" description="D-glutamate N-acetyltransferase-like N-terminal" evidence="2">
    <location>
        <begin position="39"/>
        <end position="132"/>
    </location>
</feature>
<dbReference type="InterPro" id="IPR027417">
    <property type="entry name" value="P-loop_NTPase"/>
</dbReference>
<comment type="caution">
    <text evidence="3">The sequence shown here is derived from an EMBL/GenBank/DDBJ whole genome shotgun (WGS) entry which is preliminary data.</text>
</comment>
<keyword evidence="4" id="KW-1185">Reference proteome</keyword>
<dbReference type="Pfam" id="PF07755">
    <property type="entry name" value="DUF1611"/>
    <property type="match status" value="1"/>
</dbReference>
<evidence type="ECO:0000313" key="3">
    <source>
        <dbReference type="EMBL" id="MDA0136589.1"/>
    </source>
</evidence>
<feature type="domain" description="D-glutamate N-acetyltransferase-like C-terminal" evidence="1">
    <location>
        <begin position="143"/>
        <end position="336"/>
    </location>
</feature>
<accession>A0ABT4RDH3</accession>